<dbReference type="AlphaFoldDB" id="A0A820IG13"/>
<evidence type="ECO:0000256" key="1">
    <source>
        <dbReference type="SAM" id="MobiDB-lite"/>
    </source>
</evidence>
<accession>A0A820IG13</accession>
<evidence type="ECO:0000313" key="2">
    <source>
        <dbReference type="EMBL" id="CAF4311459.1"/>
    </source>
</evidence>
<feature type="region of interest" description="Disordered" evidence="1">
    <location>
        <begin position="1"/>
        <end position="24"/>
    </location>
</feature>
<feature type="non-terminal residue" evidence="2">
    <location>
        <position position="1"/>
    </location>
</feature>
<feature type="non-terminal residue" evidence="2">
    <location>
        <position position="24"/>
    </location>
</feature>
<protein>
    <submittedName>
        <fullName evidence="2">Uncharacterized protein</fullName>
    </submittedName>
</protein>
<name>A0A820IG13_9BILA</name>
<sequence length="24" mass="2779">MNHSADDPDDLVQQKIDLNHITKM</sequence>
<proteinExistence type="predicted"/>
<evidence type="ECO:0000313" key="3">
    <source>
        <dbReference type="Proteomes" id="UP000663836"/>
    </source>
</evidence>
<comment type="caution">
    <text evidence="2">The sequence shown here is derived from an EMBL/GenBank/DDBJ whole genome shotgun (WGS) entry which is preliminary data.</text>
</comment>
<organism evidence="2 3">
    <name type="scientific">Rotaria sordida</name>
    <dbReference type="NCBI Taxonomy" id="392033"/>
    <lineage>
        <taxon>Eukaryota</taxon>
        <taxon>Metazoa</taxon>
        <taxon>Spiralia</taxon>
        <taxon>Gnathifera</taxon>
        <taxon>Rotifera</taxon>
        <taxon>Eurotatoria</taxon>
        <taxon>Bdelloidea</taxon>
        <taxon>Philodinida</taxon>
        <taxon>Philodinidae</taxon>
        <taxon>Rotaria</taxon>
    </lineage>
</organism>
<gene>
    <name evidence="2" type="ORF">JBS370_LOCUS40729</name>
</gene>
<dbReference type="Proteomes" id="UP000663836">
    <property type="component" value="Unassembled WGS sequence"/>
</dbReference>
<dbReference type="EMBL" id="CAJOBD010038781">
    <property type="protein sequence ID" value="CAF4311459.1"/>
    <property type="molecule type" value="Genomic_DNA"/>
</dbReference>
<reference evidence="2" key="1">
    <citation type="submission" date="2021-02" db="EMBL/GenBank/DDBJ databases">
        <authorList>
            <person name="Nowell W R."/>
        </authorList>
    </citation>
    <scope>NUCLEOTIDE SEQUENCE</scope>
</reference>